<evidence type="ECO:0000313" key="4">
    <source>
        <dbReference type="Proteomes" id="UP000245468"/>
    </source>
</evidence>
<dbReference type="RefSeq" id="WP_109323768.1">
    <property type="nucleotide sequence ID" value="NZ_CP029346.1"/>
</dbReference>
<dbReference type="KEGG" id="psez:HME7025_02096"/>
<evidence type="ECO:0000313" key="3">
    <source>
        <dbReference type="EMBL" id="AWL09944.1"/>
    </source>
</evidence>
<dbReference type="EMBL" id="CP029346">
    <property type="protein sequence ID" value="AWL09944.1"/>
    <property type="molecule type" value="Genomic_DNA"/>
</dbReference>
<evidence type="ECO:0000256" key="1">
    <source>
        <dbReference type="SAM" id="Phobius"/>
    </source>
</evidence>
<dbReference type="Pfam" id="PF20408">
    <property type="entry name" value="Abhydrolase_11"/>
    <property type="match status" value="1"/>
</dbReference>
<feature type="transmembrane region" description="Helical" evidence="1">
    <location>
        <begin position="61"/>
        <end position="82"/>
    </location>
</feature>
<keyword evidence="1" id="KW-0812">Transmembrane</keyword>
<dbReference type="AlphaFoldDB" id="A0A2S2DWZ9"/>
<dbReference type="Gene3D" id="3.40.50.1820">
    <property type="entry name" value="alpha/beta hydrolase"/>
    <property type="match status" value="1"/>
</dbReference>
<name>A0A2S2DWZ9_9BACT</name>
<dbReference type="OrthoDB" id="652634at2"/>
<keyword evidence="1" id="KW-1133">Transmembrane helix</keyword>
<protein>
    <recommendedName>
        <fullName evidence="2">KANL3/Tex30 alpha/beta hydrolase-like domain-containing protein</fullName>
    </recommendedName>
</protein>
<evidence type="ECO:0000259" key="2">
    <source>
        <dbReference type="Pfam" id="PF20408"/>
    </source>
</evidence>
<dbReference type="SUPFAM" id="SSF53474">
    <property type="entry name" value="alpha/beta-Hydrolases"/>
    <property type="match status" value="1"/>
</dbReference>
<dbReference type="InterPro" id="IPR029058">
    <property type="entry name" value="AB_hydrolase_fold"/>
</dbReference>
<dbReference type="Proteomes" id="UP000245468">
    <property type="component" value="Chromosome"/>
</dbReference>
<feature type="domain" description="KANL3/Tex30 alpha/beta hydrolase-like" evidence="2">
    <location>
        <begin position="104"/>
        <end position="212"/>
    </location>
</feature>
<accession>A0A2S2DWZ9</accession>
<keyword evidence="1" id="KW-0472">Membrane</keyword>
<reference evidence="4" key="1">
    <citation type="submission" date="2018-05" db="EMBL/GenBank/DDBJ databases">
        <title>Pseudarcicella sp. HME7025 Genome sequencing and assembly.</title>
        <authorList>
            <person name="Kim H."/>
            <person name="Kang H."/>
            <person name="Joh K."/>
        </authorList>
    </citation>
    <scope>NUCLEOTIDE SEQUENCE [LARGE SCALE GENOMIC DNA]</scope>
    <source>
        <strain evidence="4">HME7025</strain>
    </source>
</reference>
<sequence length="228" mass="26383">MRKQSKKKYLLVLGREALDRDSYLYQEILGNLQLGGFEVVFDPMDRIRFAFMRRLGSENMLINRIFLPLFRAMYVVLVQRQWVDFLLFIMNRISSLEFRTRVVAKYIAGIAPHTSHLVVLARSAGSIVISSIANQITVDHIICLGYPFKHPEDGDAAFRTEHLAWVEKPMMIFQGERDPYGGREVANQYTLSSHIQLSFIDVDHDFLLKESDLLLVKSEIEKVLMSKQ</sequence>
<gene>
    <name evidence="3" type="ORF">HME7025_02096</name>
</gene>
<keyword evidence="4" id="KW-1185">Reference proteome</keyword>
<organism evidence="3 4">
    <name type="scientific">Aquirufa nivalisilvae</name>
    <dbReference type="NCBI Taxonomy" id="2516557"/>
    <lineage>
        <taxon>Bacteria</taxon>
        <taxon>Pseudomonadati</taxon>
        <taxon>Bacteroidota</taxon>
        <taxon>Cytophagia</taxon>
        <taxon>Cytophagales</taxon>
        <taxon>Flectobacillaceae</taxon>
        <taxon>Aquirufa</taxon>
    </lineage>
</organism>
<dbReference type="InterPro" id="IPR046879">
    <property type="entry name" value="KANL3/Tex30_Abhydrolase"/>
</dbReference>
<proteinExistence type="predicted"/>